<keyword evidence="1" id="KW-0175">Coiled coil</keyword>
<feature type="region of interest" description="Disordered" evidence="2">
    <location>
        <begin position="358"/>
        <end position="389"/>
    </location>
</feature>
<comment type="caution">
    <text evidence="4">The sequence shown here is derived from an EMBL/GenBank/DDBJ whole genome shotgun (WGS) entry which is preliminary data.</text>
</comment>
<organism evidence="4 5">
    <name type="scientific">Nematocida displodere</name>
    <dbReference type="NCBI Taxonomy" id="1805483"/>
    <lineage>
        <taxon>Eukaryota</taxon>
        <taxon>Fungi</taxon>
        <taxon>Fungi incertae sedis</taxon>
        <taxon>Microsporidia</taxon>
        <taxon>Nematocida</taxon>
    </lineage>
</organism>
<feature type="compositionally biased region" description="Basic and acidic residues" evidence="2">
    <location>
        <begin position="227"/>
        <end position="265"/>
    </location>
</feature>
<sequence length="542" mass="61167">MHIYFLACFGLVYGAVAAASDEQGSSGTSTASVDQDLWSVSGNCEAASPLSCSKANLILKEINHLQRSMLAHRGINYTPGTEVPTLHPSMLTPPPKPRLSTDGSRPIAMEVDSLPEPGRTQGFREAEESRVVKDLDGLVTLNQTLNQHTETALNTLKQILSTLEGLKNRVETDLNPEAIAKQIAQALPTQPNEKASEITRIISSTVSTSHTISSFSSTNTQLNPKTPLDRPKNSLLDRPRKMLMDRPMDDSFMDHPKNPSKDSRMNRPRTMPMGSPSDRRMNHPTPTFMDSPLERLVDHPKNPPKEHPKDDSPPKNSSKNSPTTMPRDNPKNSPMESVRDGLMDSLMYGLSGFMGIPMTTSPSMPTHKPNPEPISNPNHNPNHNPHLKPDLEPCPMPNTEPNHNLEPWKLLRPPFKPITMPPPIVIAESLYRVEPMLREQEQQYYKITNAYQQEYQEYQRRRQEQEYQLLHQEDEDDDFGSEPEPGLTIENYINNRREYCLQRMEEEIYSVREGLENMIIAAKDRSRSENHQDSGPTPPDKQ</sequence>
<accession>A0A177EFF0</accession>
<evidence type="ECO:0000256" key="1">
    <source>
        <dbReference type="SAM" id="Coils"/>
    </source>
</evidence>
<feature type="region of interest" description="Disordered" evidence="2">
    <location>
        <begin position="81"/>
        <end position="104"/>
    </location>
</feature>
<dbReference type="EMBL" id="LTDL01000040">
    <property type="protein sequence ID" value="OAG29719.1"/>
    <property type="molecule type" value="Genomic_DNA"/>
</dbReference>
<feature type="coiled-coil region" evidence="1">
    <location>
        <begin position="448"/>
        <end position="475"/>
    </location>
</feature>
<feature type="compositionally biased region" description="Low complexity" evidence="2">
    <location>
        <begin position="373"/>
        <end position="384"/>
    </location>
</feature>
<evidence type="ECO:0000313" key="4">
    <source>
        <dbReference type="EMBL" id="OAG29719.1"/>
    </source>
</evidence>
<name>A0A177EFF0_9MICR</name>
<feature type="signal peptide" evidence="3">
    <location>
        <begin position="1"/>
        <end position="18"/>
    </location>
</feature>
<feature type="region of interest" description="Disordered" evidence="2">
    <location>
        <begin position="521"/>
        <end position="542"/>
    </location>
</feature>
<gene>
    <name evidence="4" type="ORF">NEDG_00852</name>
</gene>
<feature type="compositionally biased region" description="Basic and acidic residues" evidence="2">
    <location>
        <begin position="522"/>
        <end position="532"/>
    </location>
</feature>
<dbReference type="GeneID" id="93647202"/>
<feature type="region of interest" description="Disordered" evidence="2">
    <location>
        <begin position="207"/>
        <end position="338"/>
    </location>
</feature>
<protein>
    <submittedName>
        <fullName evidence="4">Uncharacterized protein</fullName>
    </submittedName>
</protein>
<dbReference type="Proteomes" id="UP000185944">
    <property type="component" value="Unassembled WGS sequence"/>
</dbReference>
<feature type="compositionally biased region" description="Polar residues" evidence="2">
    <location>
        <begin position="323"/>
        <end position="335"/>
    </location>
</feature>
<feature type="chain" id="PRO_5008060347" evidence="3">
    <location>
        <begin position="19"/>
        <end position="542"/>
    </location>
</feature>
<evidence type="ECO:0000313" key="5">
    <source>
        <dbReference type="Proteomes" id="UP000185944"/>
    </source>
</evidence>
<dbReference type="AlphaFoldDB" id="A0A177EFF0"/>
<reference evidence="4 5" key="1">
    <citation type="submission" date="2016-02" db="EMBL/GenBank/DDBJ databases">
        <title>Discovery of a natural microsporidian pathogen with a broad tissue tropism in Caenorhabditis elegans.</title>
        <authorList>
            <person name="Luallen R.J."/>
            <person name="Reinke A.W."/>
            <person name="Tong L."/>
            <person name="Botts M.R."/>
            <person name="Felix M.-A."/>
            <person name="Troemel E.R."/>
        </authorList>
    </citation>
    <scope>NUCLEOTIDE SEQUENCE [LARGE SCALE GENOMIC DNA]</scope>
    <source>
        <strain evidence="4 5">JUm2807</strain>
    </source>
</reference>
<proteinExistence type="predicted"/>
<dbReference type="VEuPathDB" id="MicrosporidiaDB:NEDG_00852"/>
<dbReference type="RefSeq" id="XP_067544367.1">
    <property type="nucleotide sequence ID" value="XM_067688270.1"/>
</dbReference>
<evidence type="ECO:0000256" key="3">
    <source>
        <dbReference type="SAM" id="SignalP"/>
    </source>
</evidence>
<feature type="compositionally biased region" description="Low complexity" evidence="2">
    <location>
        <begin position="207"/>
        <end position="220"/>
    </location>
</feature>
<feature type="compositionally biased region" description="Basic and acidic residues" evidence="2">
    <location>
        <begin position="292"/>
        <end position="313"/>
    </location>
</feature>
<keyword evidence="3" id="KW-0732">Signal</keyword>
<evidence type="ECO:0000256" key="2">
    <source>
        <dbReference type="SAM" id="MobiDB-lite"/>
    </source>
</evidence>
<keyword evidence="5" id="KW-1185">Reference proteome</keyword>